<evidence type="ECO:0000313" key="3">
    <source>
        <dbReference type="EMBL" id="CEM41394.1"/>
    </source>
</evidence>
<sequence length="446" mass="48743">MSACLFFKMECEEAREDERVMVIGNRPELGLWDAVGGVVLEPDLASGGRPFWVSGRVDLDLHGWTDLQFRFVIARMDAPIITGWEQGPGNGLREIRICEGQCFEVSGSWEKAGWMDCRLMHSFFMDSDRQAVPEESEELGGQKQQSQMESITVSMSQQEKGVGEDEKLGSHSQSSDHLITPPVYLQSGVSPTDVPPPPPSTIPPFASPKQTHANLADTGTKPLIPLGLAAFAQTEVPTHLSIQKNPSTHERAMQHEGGSETARQSAEVSSSFPALLSLKRPRDPDSCLHPDSDSLPHAIERLSGKRRDGVSVPISRERKDQKGECTKSAGDELNAPPLKRSRLSGSFTESVDETALLPSRKSSQIQKAAGRQRPHSTQRFSCNAEGSKGTCMSSAKKGGVLRDKWGHRLCEHLRVHNKCKECGGASICEHVQGVRGCKHLRARAGA</sequence>
<name>A0A0G4HC84_9ALVE</name>
<dbReference type="SUPFAM" id="SSF49452">
    <property type="entry name" value="Starch-binding domain-like"/>
    <property type="match status" value="1"/>
</dbReference>
<dbReference type="EMBL" id="CDMZ01002224">
    <property type="protein sequence ID" value="CEM41394.1"/>
    <property type="molecule type" value="Genomic_DNA"/>
</dbReference>
<organism evidence="3">
    <name type="scientific">Chromera velia CCMP2878</name>
    <dbReference type="NCBI Taxonomy" id="1169474"/>
    <lineage>
        <taxon>Eukaryota</taxon>
        <taxon>Sar</taxon>
        <taxon>Alveolata</taxon>
        <taxon>Colpodellida</taxon>
        <taxon>Chromeraceae</taxon>
        <taxon>Chromera</taxon>
    </lineage>
</organism>
<evidence type="ECO:0000259" key="2">
    <source>
        <dbReference type="PROSITE" id="PS51166"/>
    </source>
</evidence>
<feature type="domain" description="CBM20" evidence="2">
    <location>
        <begin position="1"/>
        <end position="116"/>
    </location>
</feature>
<proteinExistence type="predicted"/>
<feature type="compositionally biased region" description="Polar residues" evidence="1">
    <location>
        <begin position="261"/>
        <end position="272"/>
    </location>
</feature>
<dbReference type="AlphaFoldDB" id="A0A0G4HC84"/>
<dbReference type="Gene3D" id="2.60.40.10">
    <property type="entry name" value="Immunoglobulins"/>
    <property type="match status" value="1"/>
</dbReference>
<dbReference type="InterPro" id="IPR013783">
    <property type="entry name" value="Ig-like_fold"/>
</dbReference>
<feature type="compositionally biased region" description="Polar residues" evidence="1">
    <location>
        <begin position="142"/>
        <end position="159"/>
    </location>
</feature>
<evidence type="ECO:0000256" key="1">
    <source>
        <dbReference type="SAM" id="MobiDB-lite"/>
    </source>
</evidence>
<dbReference type="PhylomeDB" id="A0A0G4HC84"/>
<dbReference type="VEuPathDB" id="CryptoDB:Cvel_6229"/>
<feature type="compositionally biased region" description="Pro residues" evidence="1">
    <location>
        <begin position="193"/>
        <end position="203"/>
    </location>
</feature>
<dbReference type="GO" id="GO:2001070">
    <property type="term" value="F:starch binding"/>
    <property type="evidence" value="ECO:0007669"/>
    <property type="project" value="InterPro"/>
</dbReference>
<dbReference type="InterPro" id="IPR013784">
    <property type="entry name" value="Carb-bd-like_fold"/>
</dbReference>
<dbReference type="InterPro" id="IPR002044">
    <property type="entry name" value="CBM20"/>
</dbReference>
<feature type="compositionally biased region" description="Basic and acidic residues" evidence="1">
    <location>
        <begin position="280"/>
        <end position="325"/>
    </location>
</feature>
<reference evidence="3" key="1">
    <citation type="submission" date="2014-11" db="EMBL/GenBank/DDBJ databases">
        <authorList>
            <person name="Otto D Thomas"/>
            <person name="Naeem Raeece"/>
        </authorList>
    </citation>
    <scope>NUCLEOTIDE SEQUENCE</scope>
</reference>
<accession>A0A0G4HC84</accession>
<feature type="compositionally biased region" description="Basic and acidic residues" evidence="1">
    <location>
        <begin position="247"/>
        <end position="258"/>
    </location>
</feature>
<dbReference type="Pfam" id="PF00686">
    <property type="entry name" value="CBM_20"/>
    <property type="match status" value="1"/>
</dbReference>
<dbReference type="PROSITE" id="PS51166">
    <property type="entry name" value="CBM20"/>
    <property type="match status" value="1"/>
</dbReference>
<gene>
    <name evidence="3" type="ORF">Cvel_6229</name>
</gene>
<protein>
    <recommendedName>
        <fullName evidence="2">CBM20 domain-containing protein</fullName>
    </recommendedName>
</protein>
<feature type="region of interest" description="Disordered" evidence="1">
    <location>
        <begin position="130"/>
        <end position="203"/>
    </location>
</feature>
<feature type="region of interest" description="Disordered" evidence="1">
    <location>
        <begin position="242"/>
        <end position="383"/>
    </location>
</feature>